<organism evidence="7 8">
    <name type="scientific">Thalassococcus profundi</name>
    <dbReference type="NCBI Taxonomy" id="2282382"/>
    <lineage>
        <taxon>Bacteria</taxon>
        <taxon>Pseudomonadati</taxon>
        <taxon>Pseudomonadota</taxon>
        <taxon>Alphaproteobacteria</taxon>
        <taxon>Rhodobacterales</taxon>
        <taxon>Roseobacteraceae</taxon>
        <taxon>Thalassococcus</taxon>
    </lineage>
</organism>
<evidence type="ECO:0000256" key="2">
    <source>
        <dbReference type="ARBA" id="ARBA00022475"/>
    </source>
</evidence>
<keyword evidence="5 6" id="KW-0472">Membrane</keyword>
<dbReference type="Proteomes" id="UP000253977">
    <property type="component" value="Unassembled WGS sequence"/>
</dbReference>
<dbReference type="PANTHER" id="PTHR30086">
    <property type="entry name" value="ARGININE EXPORTER PROTEIN ARGO"/>
    <property type="match status" value="1"/>
</dbReference>
<dbReference type="GO" id="GO:0015171">
    <property type="term" value="F:amino acid transmembrane transporter activity"/>
    <property type="evidence" value="ECO:0007669"/>
    <property type="project" value="TreeGrafter"/>
</dbReference>
<evidence type="ECO:0000256" key="6">
    <source>
        <dbReference type="SAM" id="Phobius"/>
    </source>
</evidence>
<comment type="subcellular location">
    <subcellularLocation>
        <location evidence="1">Cell membrane</location>
        <topology evidence="1">Multi-pass membrane protein</topology>
    </subcellularLocation>
</comment>
<feature type="transmembrane region" description="Helical" evidence="6">
    <location>
        <begin position="45"/>
        <end position="69"/>
    </location>
</feature>
<dbReference type="EMBL" id="QPMK01000006">
    <property type="protein sequence ID" value="RDD66353.1"/>
    <property type="molecule type" value="Genomic_DNA"/>
</dbReference>
<keyword evidence="2" id="KW-1003">Cell membrane</keyword>
<proteinExistence type="predicted"/>
<dbReference type="PIRSF" id="PIRSF006324">
    <property type="entry name" value="LeuE"/>
    <property type="match status" value="1"/>
</dbReference>
<dbReference type="OrthoDB" id="9807053at2"/>
<dbReference type="AlphaFoldDB" id="A0A369TM39"/>
<feature type="transmembrane region" description="Helical" evidence="6">
    <location>
        <begin position="81"/>
        <end position="100"/>
    </location>
</feature>
<sequence>MLETLLAPPPSTLLAFAGAGILLNLTPGADVMFATASGVRGGAKAGIAAAAGVALGSVFHVALAVLGVAAALRAMPEALTVIRWAGAAYLLWLAYAAWTAKPDTGNAGGAGSLGQALRRGFVTNLLNPKVGLFILAFLPQFADPGLGPVAPQMAVLGAIFIFTGLIITSAYGALAGVFGTALRRHQRFTNRIAAAVFGGLAARLVLD</sequence>
<evidence type="ECO:0000256" key="5">
    <source>
        <dbReference type="ARBA" id="ARBA00023136"/>
    </source>
</evidence>
<evidence type="ECO:0000256" key="3">
    <source>
        <dbReference type="ARBA" id="ARBA00022692"/>
    </source>
</evidence>
<dbReference type="InterPro" id="IPR001123">
    <property type="entry name" value="LeuE-type"/>
</dbReference>
<feature type="transmembrane region" description="Helical" evidence="6">
    <location>
        <begin position="121"/>
        <end position="142"/>
    </location>
</feature>
<keyword evidence="3 6" id="KW-0812">Transmembrane</keyword>
<accession>A0A369TM39</accession>
<dbReference type="RefSeq" id="WP_114510925.1">
    <property type="nucleotide sequence ID" value="NZ_QPMK01000006.1"/>
</dbReference>
<evidence type="ECO:0000256" key="1">
    <source>
        <dbReference type="ARBA" id="ARBA00004651"/>
    </source>
</evidence>
<keyword evidence="8" id="KW-1185">Reference proteome</keyword>
<reference evidence="7 8" key="1">
    <citation type="submission" date="2018-07" db="EMBL/GenBank/DDBJ databases">
        <title>Thalassococcus profundi sp. nov., a marine bacterium isolated from deep seawater of Okinawa Trough.</title>
        <authorList>
            <person name="Yu M."/>
        </authorList>
    </citation>
    <scope>NUCLEOTIDE SEQUENCE [LARGE SCALE GENOMIC DNA]</scope>
    <source>
        <strain evidence="7 8">WRAS1</strain>
    </source>
</reference>
<feature type="transmembrane region" description="Helical" evidence="6">
    <location>
        <begin position="12"/>
        <end position="33"/>
    </location>
</feature>
<protein>
    <submittedName>
        <fullName evidence="7">LysE family translocator</fullName>
    </submittedName>
</protein>
<comment type="caution">
    <text evidence="7">The sequence shown here is derived from an EMBL/GenBank/DDBJ whole genome shotgun (WGS) entry which is preliminary data.</text>
</comment>
<dbReference type="Pfam" id="PF01810">
    <property type="entry name" value="LysE"/>
    <property type="match status" value="1"/>
</dbReference>
<dbReference type="PANTHER" id="PTHR30086:SF20">
    <property type="entry name" value="ARGININE EXPORTER PROTEIN ARGO-RELATED"/>
    <property type="match status" value="1"/>
</dbReference>
<gene>
    <name evidence="7" type="ORF">DU478_10595</name>
</gene>
<evidence type="ECO:0000313" key="8">
    <source>
        <dbReference type="Proteomes" id="UP000253977"/>
    </source>
</evidence>
<feature type="transmembrane region" description="Helical" evidence="6">
    <location>
        <begin position="154"/>
        <end position="176"/>
    </location>
</feature>
<dbReference type="GO" id="GO:0005886">
    <property type="term" value="C:plasma membrane"/>
    <property type="evidence" value="ECO:0007669"/>
    <property type="project" value="UniProtKB-SubCell"/>
</dbReference>
<name>A0A369TM39_9RHOB</name>
<keyword evidence="4 6" id="KW-1133">Transmembrane helix</keyword>
<evidence type="ECO:0000313" key="7">
    <source>
        <dbReference type="EMBL" id="RDD66353.1"/>
    </source>
</evidence>
<evidence type="ECO:0000256" key="4">
    <source>
        <dbReference type="ARBA" id="ARBA00022989"/>
    </source>
</evidence>